<dbReference type="AlphaFoldDB" id="A0A061GS82"/>
<dbReference type="Proteomes" id="UP000026915">
    <property type="component" value="Chromosome 9"/>
</dbReference>
<sequence length="109" mass="12601">MIEKEGSEKEDKNDSNDDEGDESRFIVWRQEHFVKVRERLKLKGSLVKEILVEKQPLKGQVGLVERILFKIEGKCQLGLKGRGEIPSLVVHLVMEIFLEQVIVEDLVMK</sequence>
<protein>
    <submittedName>
        <fullName evidence="2">Uncharacterized protein</fullName>
    </submittedName>
</protein>
<dbReference type="EMBL" id="CM001887">
    <property type="protein sequence ID" value="EOY32258.1"/>
    <property type="molecule type" value="Genomic_DNA"/>
</dbReference>
<evidence type="ECO:0000313" key="2">
    <source>
        <dbReference type="EMBL" id="EOY32258.1"/>
    </source>
</evidence>
<dbReference type="Gramene" id="EOY32258">
    <property type="protein sequence ID" value="EOY32258"/>
    <property type="gene ID" value="TCM_039950"/>
</dbReference>
<dbReference type="InParanoid" id="A0A061GS82"/>
<keyword evidence="3" id="KW-1185">Reference proteome</keyword>
<organism evidence="2 3">
    <name type="scientific">Theobroma cacao</name>
    <name type="common">Cacao</name>
    <name type="synonym">Cocoa</name>
    <dbReference type="NCBI Taxonomy" id="3641"/>
    <lineage>
        <taxon>Eukaryota</taxon>
        <taxon>Viridiplantae</taxon>
        <taxon>Streptophyta</taxon>
        <taxon>Embryophyta</taxon>
        <taxon>Tracheophyta</taxon>
        <taxon>Spermatophyta</taxon>
        <taxon>Magnoliopsida</taxon>
        <taxon>eudicotyledons</taxon>
        <taxon>Gunneridae</taxon>
        <taxon>Pentapetalae</taxon>
        <taxon>rosids</taxon>
        <taxon>malvids</taxon>
        <taxon>Malvales</taxon>
        <taxon>Malvaceae</taxon>
        <taxon>Byttnerioideae</taxon>
        <taxon>Theobroma</taxon>
    </lineage>
</organism>
<feature type="region of interest" description="Disordered" evidence="1">
    <location>
        <begin position="1"/>
        <end position="21"/>
    </location>
</feature>
<feature type="compositionally biased region" description="Basic and acidic residues" evidence="1">
    <location>
        <begin position="1"/>
        <end position="15"/>
    </location>
</feature>
<accession>A0A061GS82</accession>
<gene>
    <name evidence="2" type="ORF">TCM_039950</name>
</gene>
<name>A0A061GS82_THECC</name>
<proteinExistence type="predicted"/>
<reference evidence="2 3" key="1">
    <citation type="journal article" date="2013" name="Genome Biol.">
        <title>The genome sequence of the most widely cultivated cacao type and its use to identify candidate genes regulating pod color.</title>
        <authorList>
            <person name="Motamayor J.C."/>
            <person name="Mockaitis K."/>
            <person name="Schmutz J."/>
            <person name="Haiminen N."/>
            <person name="Iii D.L."/>
            <person name="Cornejo O."/>
            <person name="Findley S.D."/>
            <person name="Zheng P."/>
            <person name="Utro F."/>
            <person name="Royaert S."/>
            <person name="Saski C."/>
            <person name="Jenkins J."/>
            <person name="Podicheti R."/>
            <person name="Zhao M."/>
            <person name="Scheffler B.E."/>
            <person name="Stack J.C."/>
            <person name="Feltus F.A."/>
            <person name="Mustiga G.M."/>
            <person name="Amores F."/>
            <person name="Phillips W."/>
            <person name="Marelli J.P."/>
            <person name="May G.D."/>
            <person name="Shapiro H."/>
            <person name="Ma J."/>
            <person name="Bustamante C.D."/>
            <person name="Schnell R.J."/>
            <person name="Main D."/>
            <person name="Gilbert D."/>
            <person name="Parida L."/>
            <person name="Kuhn D.N."/>
        </authorList>
    </citation>
    <scope>NUCLEOTIDE SEQUENCE [LARGE SCALE GENOMIC DNA]</scope>
    <source>
        <strain evidence="3">cv. Matina 1-6</strain>
    </source>
</reference>
<evidence type="ECO:0000256" key="1">
    <source>
        <dbReference type="SAM" id="MobiDB-lite"/>
    </source>
</evidence>
<evidence type="ECO:0000313" key="3">
    <source>
        <dbReference type="Proteomes" id="UP000026915"/>
    </source>
</evidence>
<dbReference type="HOGENOM" id="CLU_2188775_0_0_1"/>